<evidence type="ECO:0000256" key="1">
    <source>
        <dbReference type="ARBA" id="ARBA00022741"/>
    </source>
</evidence>
<dbReference type="Proteomes" id="UP001168877">
    <property type="component" value="Unassembled WGS sequence"/>
</dbReference>
<dbReference type="SUPFAM" id="SSF48592">
    <property type="entry name" value="GroEL equatorial domain-like"/>
    <property type="match status" value="1"/>
</dbReference>
<keyword evidence="3" id="KW-0143">Chaperone</keyword>
<gene>
    <name evidence="4" type="ORF">LWI29_032111</name>
</gene>
<dbReference type="EMBL" id="JAUESC010000382">
    <property type="protein sequence ID" value="KAK0587970.1"/>
    <property type="molecule type" value="Genomic_DNA"/>
</dbReference>
<evidence type="ECO:0000313" key="4">
    <source>
        <dbReference type="EMBL" id="KAK0587970.1"/>
    </source>
</evidence>
<reference evidence="4" key="2">
    <citation type="submission" date="2023-06" db="EMBL/GenBank/DDBJ databases">
        <authorList>
            <person name="Swenson N.G."/>
            <person name="Wegrzyn J.L."/>
            <person name="Mcevoy S.L."/>
        </authorList>
    </citation>
    <scope>NUCLEOTIDE SEQUENCE</scope>
    <source>
        <strain evidence="4">NS2018</strain>
        <tissue evidence="4">Leaf</tissue>
    </source>
</reference>
<proteinExistence type="predicted"/>
<evidence type="ECO:0000313" key="5">
    <source>
        <dbReference type="Proteomes" id="UP001168877"/>
    </source>
</evidence>
<keyword evidence="5" id="KW-1185">Reference proteome</keyword>
<evidence type="ECO:0000256" key="2">
    <source>
        <dbReference type="ARBA" id="ARBA00022840"/>
    </source>
</evidence>
<dbReference type="Pfam" id="PF00118">
    <property type="entry name" value="Cpn60_TCP1"/>
    <property type="match status" value="1"/>
</dbReference>
<dbReference type="Gene3D" id="1.10.560.10">
    <property type="entry name" value="GroEL-like equatorial domain"/>
    <property type="match status" value="1"/>
</dbReference>
<keyword evidence="1" id="KW-0547">Nucleotide-binding</keyword>
<dbReference type="GO" id="GO:0005524">
    <property type="term" value="F:ATP binding"/>
    <property type="evidence" value="ECO:0007669"/>
    <property type="project" value="UniProtKB-KW"/>
</dbReference>
<keyword evidence="2" id="KW-0067">ATP-binding</keyword>
<name>A0AA39SDS8_ACESA</name>
<accession>A0AA39SDS8</accession>
<evidence type="ECO:0000256" key="3">
    <source>
        <dbReference type="ARBA" id="ARBA00023186"/>
    </source>
</evidence>
<dbReference type="InterPro" id="IPR017998">
    <property type="entry name" value="Chaperone_TCP-1"/>
</dbReference>
<dbReference type="InterPro" id="IPR027413">
    <property type="entry name" value="GROEL-like_equatorial_sf"/>
</dbReference>
<comment type="caution">
    <text evidence="4">The sequence shown here is derived from an EMBL/GenBank/DDBJ whole genome shotgun (WGS) entry which is preliminary data.</text>
</comment>
<reference evidence="4" key="1">
    <citation type="journal article" date="2022" name="Plant J.">
        <title>Strategies of tolerance reflected in two North American maple genomes.</title>
        <authorList>
            <person name="McEvoy S.L."/>
            <person name="Sezen U.U."/>
            <person name="Trouern-Trend A."/>
            <person name="McMahon S.M."/>
            <person name="Schaberg P.G."/>
            <person name="Yang J."/>
            <person name="Wegrzyn J.L."/>
            <person name="Swenson N.G."/>
        </authorList>
    </citation>
    <scope>NUCLEOTIDE SEQUENCE</scope>
    <source>
        <strain evidence="4">NS2018</strain>
    </source>
</reference>
<protein>
    <submittedName>
        <fullName evidence="4">Uncharacterized protein</fullName>
    </submittedName>
</protein>
<dbReference type="InterPro" id="IPR002423">
    <property type="entry name" value="Cpn60/GroEL/TCP-1"/>
</dbReference>
<organism evidence="4 5">
    <name type="scientific">Acer saccharum</name>
    <name type="common">Sugar maple</name>
    <dbReference type="NCBI Taxonomy" id="4024"/>
    <lineage>
        <taxon>Eukaryota</taxon>
        <taxon>Viridiplantae</taxon>
        <taxon>Streptophyta</taxon>
        <taxon>Embryophyta</taxon>
        <taxon>Tracheophyta</taxon>
        <taxon>Spermatophyta</taxon>
        <taxon>Magnoliopsida</taxon>
        <taxon>eudicotyledons</taxon>
        <taxon>Gunneridae</taxon>
        <taxon>Pentapetalae</taxon>
        <taxon>rosids</taxon>
        <taxon>malvids</taxon>
        <taxon>Sapindales</taxon>
        <taxon>Sapindaceae</taxon>
        <taxon>Hippocastanoideae</taxon>
        <taxon>Acereae</taxon>
        <taxon>Acer</taxon>
    </lineage>
</organism>
<sequence length="144" mass="16214">MMITKWRIEGLDVDKLTSPLLLKAKMLIKGLFEGGIYIFEFNNYSDIYVCRRFCEVLLGGGWPEMVMAKEVDELARKTLRKRSHAIDAFSRALIAISTTIAKNAGLDSVELVAQLHAEHQKEGCTAGIDVITREIENWRDALGN</sequence>
<dbReference type="PANTHER" id="PTHR11353">
    <property type="entry name" value="CHAPERONIN"/>
    <property type="match status" value="1"/>
</dbReference>
<dbReference type="GO" id="GO:0140662">
    <property type="term" value="F:ATP-dependent protein folding chaperone"/>
    <property type="evidence" value="ECO:0007669"/>
    <property type="project" value="InterPro"/>
</dbReference>
<dbReference type="AlphaFoldDB" id="A0AA39SDS8"/>